<evidence type="ECO:0000313" key="2">
    <source>
        <dbReference type="EMBL" id="KAL1488498.1"/>
    </source>
</evidence>
<accession>A0ABD1E1E2</accession>
<feature type="compositionally biased region" description="Basic and acidic residues" evidence="1">
    <location>
        <begin position="67"/>
        <end position="77"/>
    </location>
</feature>
<proteinExistence type="predicted"/>
<feature type="region of interest" description="Disordered" evidence="1">
    <location>
        <begin position="23"/>
        <end position="77"/>
    </location>
</feature>
<reference evidence="2 3" key="1">
    <citation type="submission" date="2024-05" db="EMBL/GenBank/DDBJ databases">
        <title>Genetic variation in Jamaican populations of the coffee berry borer (Hypothenemus hampei).</title>
        <authorList>
            <person name="Errbii M."/>
            <person name="Myrie A."/>
        </authorList>
    </citation>
    <scope>NUCLEOTIDE SEQUENCE [LARGE SCALE GENOMIC DNA]</scope>
    <source>
        <strain evidence="2">JA-Hopewell-2020-01-JO</strain>
        <tissue evidence="2">Whole body</tissue>
    </source>
</reference>
<name>A0ABD1E1E2_HYPHA</name>
<protein>
    <recommendedName>
        <fullName evidence="4">PiggyBac transposable element-derived protein domain-containing protein</fullName>
    </recommendedName>
</protein>
<feature type="compositionally biased region" description="Acidic residues" evidence="1">
    <location>
        <begin position="23"/>
        <end position="35"/>
    </location>
</feature>
<sequence>MASIKTLSEEEFQDIVDHFWDEEEENIIPQEDFDTDSDHSAYDSHHCSDSEQDIDESMESENMESQGEMRDNFERSRDANDVNVDEMRAFIGLLLLSDVLKSAHLNFEELWADSTGCEIFPLTMSSKDSYFCYAVKVW</sequence>
<gene>
    <name evidence="2" type="ORF">ABEB36_014964</name>
</gene>
<dbReference type="EMBL" id="JBDJPC010000014">
    <property type="protein sequence ID" value="KAL1488498.1"/>
    <property type="molecule type" value="Genomic_DNA"/>
</dbReference>
<feature type="compositionally biased region" description="Acidic residues" evidence="1">
    <location>
        <begin position="50"/>
        <end position="62"/>
    </location>
</feature>
<evidence type="ECO:0008006" key="4">
    <source>
        <dbReference type="Google" id="ProtNLM"/>
    </source>
</evidence>
<evidence type="ECO:0000313" key="3">
    <source>
        <dbReference type="Proteomes" id="UP001566132"/>
    </source>
</evidence>
<dbReference type="AlphaFoldDB" id="A0ABD1E1E2"/>
<evidence type="ECO:0000256" key="1">
    <source>
        <dbReference type="SAM" id="MobiDB-lite"/>
    </source>
</evidence>
<organism evidence="2 3">
    <name type="scientific">Hypothenemus hampei</name>
    <name type="common">Coffee berry borer</name>
    <dbReference type="NCBI Taxonomy" id="57062"/>
    <lineage>
        <taxon>Eukaryota</taxon>
        <taxon>Metazoa</taxon>
        <taxon>Ecdysozoa</taxon>
        <taxon>Arthropoda</taxon>
        <taxon>Hexapoda</taxon>
        <taxon>Insecta</taxon>
        <taxon>Pterygota</taxon>
        <taxon>Neoptera</taxon>
        <taxon>Endopterygota</taxon>
        <taxon>Coleoptera</taxon>
        <taxon>Polyphaga</taxon>
        <taxon>Cucujiformia</taxon>
        <taxon>Curculionidae</taxon>
        <taxon>Scolytinae</taxon>
        <taxon>Hypothenemus</taxon>
    </lineage>
</organism>
<dbReference type="Proteomes" id="UP001566132">
    <property type="component" value="Unassembled WGS sequence"/>
</dbReference>
<comment type="caution">
    <text evidence="2">The sequence shown here is derived from an EMBL/GenBank/DDBJ whole genome shotgun (WGS) entry which is preliminary data.</text>
</comment>
<feature type="compositionally biased region" description="Basic and acidic residues" evidence="1">
    <location>
        <begin position="36"/>
        <end position="49"/>
    </location>
</feature>
<keyword evidence="3" id="KW-1185">Reference proteome</keyword>